<organism evidence="1 2">
    <name type="scientific">Pedobacter antarcticus 4BY</name>
    <dbReference type="NCBI Taxonomy" id="1358423"/>
    <lineage>
        <taxon>Bacteria</taxon>
        <taxon>Pseudomonadati</taxon>
        <taxon>Bacteroidota</taxon>
        <taxon>Sphingobacteriia</taxon>
        <taxon>Sphingobacteriales</taxon>
        <taxon>Sphingobacteriaceae</taxon>
        <taxon>Pedobacter</taxon>
    </lineage>
</organism>
<dbReference type="Proteomes" id="UP000028007">
    <property type="component" value="Unassembled WGS sequence"/>
</dbReference>
<evidence type="ECO:0000313" key="1">
    <source>
        <dbReference type="EMBL" id="KEQ28875.1"/>
    </source>
</evidence>
<dbReference type="OrthoDB" id="943693at2"/>
<protein>
    <submittedName>
        <fullName evidence="1">Uncharacterized protein</fullName>
    </submittedName>
</protein>
<dbReference type="AlphaFoldDB" id="A0A081PDV2"/>
<reference evidence="1 2" key="1">
    <citation type="journal article" date="1992" name="Int. J. Syst. Bacteriol.">
        <title>Sphingobacterium antarcticus sp. nov. a Psychrotrophic Bacterium from the Soils of Schirmacher Oasis, Antarctica.</title>
        <authorList>
            <person name="Shivaji S."/>
            <person name="Ray M.K."/>
            <person name="Rao N.S."/>
            <person name="Saiserr L."/>
            <person name="Jagannadham M.V."/>
            <person name="Kumar G.S."/>
            <person name="Reddy G."/>
            <person name="Bhargava P.M."/>
        </authorList>
    </citation>
    <scope>NUCLEOTIDE SEQUENCE [LARGE SCALE GENOMIC DNA]</scope>
    <source>
        <strain evidence="1 2">4BY</strain>
    </source>
</reference>
<evidence type="ECO:0000313" key="2">
    <source>
        <dbReference type="Proteomes" id="UP000028007"/>
    </source>
</evidence>
<accession>A0A081PDV2</accession>
<name>A0A081PDV2_9SPHI</name>
<keyword evidence="2" id="KW-1185">Reference proteome</keyword>
<gene>
    <name evidence="1" type="ORF">N180_20540</name>
</gene>
<proteinExistence type="predicted"/>
<dbReference type="RefSeq" id="WP_037443265.1">
    <property type="nucleotide sequence ID" value="NZ_JNFF01000097.1"/>
</dbReference>
<dbReference type="eggNOG" id="ENOG502ZC8J">
    <property type="taxonomic scope" value="Bacteria"/>
</dbReference>
<dbReference type="EMBL" id="JNFF01000097">
    <property type="protein sequence ID" value="KEQ28875.1"/>
    <property type="molecule type" value="Genomic_DNA"/>
</dbReference>
<comment type="caution">
    <text evidence="1">The sequence shown here is derived from an EMBL/GenBank/DDBJ whole genome shotgun (WGS) entry which is preliminary data.</text>
</comment>
<sequence length="278" mass="31435">MDIDPAFWHNDFIKKLEEKRVIIGQVSPADSIFKLKSINCKETGNVIFLNLLSLGVNYSPEALVKLKNDYAIQGATLIQLWEDVWNLRSVQVINRLMSLLGLNLQRVHGRQTTVISISQVEADHFMEQYHLQGGVKSRYRLALMAKGDIVAVATFSARRRMSLIAETYYSIELIRFASVSGLVVQGGLSKLIKHLINLLKPDDVMTYADLDWSAGAAYEKLGFTLVDTQPASKIWVCRSTGKRYFQHRLPSDFDSNPTGYTPVFNTGNLKYILYLNGR</sequence>